<sequence length="91" mass="9261">MFLNFLISVLALIFAFSIMITALPVPQGPCFFNGITYPVCPVGGYPIGYGPEFAGGLYGGGAGGYYSEVGAGGFYGDTGGFYGGAGYGVPF</sequence>
<dbReference type="EMBL" id="QEAN01000124">
    <property type="protein sequence ID" value="TPX47051.1"/>
    <property type="molecule type" value="Genomic_DNA"/>
</dbReference>
<evidence type="ECO:0000313" key="2">
    <source>
        <dbReference type="EMBL" id="TPX47051.1"/>
    </source>
</evidence>
<evidence type="ECO:0000313" key="3">
    <source>
        <dbReference type="Proteomes" id="UP000317494"/>
    </source>
</evidence>
<comment type="caution">
    <text evidence="2">The sequence shown here is derived from an EMBL/GenBank/DDBJ whole genome shotgun (WGS) entry which is preliminary data.</text>
</comment>
<gene>
    <name evidence="2" type="ORF">SeMB42_g03474</name>
</gene>
<keyword evidence="1" id="KW-0732">Signal</keyword>
<dbReference type="VEuPathDB" id="FungiDB:SeMB42_g03474"/>
<keyword evidence="3" id="KW-1185">Reference proteome</keyword>
<dbReference type="AlphaFoldDB" id="A0A507D6N9"/>
<evidence type="ECO:0000256" key="1">
    <source>
        <dbReference type="SAM" id="SignalP"/>
    </source>
</evidence>
<organism evidence="2 3">
    <name type="scientific">Synchytrium endobioticum</name>
    <dbReference type="NCBI Taxonomy" id="286115"/>
    <lineage>
        <taxon>Eukaryota</taxon>
        <taxon>Fungi</taxon>
        <taxon>Fungi incertae sedis</taxon>
        <taxon>Chytridiomycota</taxon>
        <taxon>Chytridiomycota incertae sedis</taxon>
        <taxon>Chytridiomycetes</taxon>
        <taxon>Synchytriales</taxon>
        <taxon>Synchytriaceae</taxon>
        <taxon>Synchytrium</taxon>
    </lineage>
</organism>
<protein>
    <submittedName>
        <fullName evidence="2">Uncharacterized protein</fullName>
    </submittedName>
</protein>
<feature type="signal peptide" evidence="1">
    <location>
        <begin position="1"/>
        <end position="22"/>
    </location>
</feature>
<name>A0A507D6N9_9FUNG</name>
<dbReference type="Proteomes" id="UP000317494">
    <property type="component" value="Unassembled WGS sequence"/>
</dbReference>
<feature type="chain" id="PRO_5021191796" evidence="1">
    <location>
        <begin position="23"/>
        <end position="91"/>
    </location>
</feature>
<accession>A0A507D6N9</accession>
<proteinExistence type="predicted"/>
<reference evidence="2 3" key="1">
    <citation type="journal article" date="2019" name="Sci. Rep.">
        <title>Comparative genomics of chytrid fungi reveal insights into the obligate biotrophic and pathogenic lifestyle of Synchytrium endobioticum.</title>
        <authorList>
            <person name="van de Vossenberg B.T.L.H."/>
            <person name="Warris S."/>
            <person name="Nguyen H.D.T."/>
            <person name="van Gent-Pelzer M.P.E."/>
            <person name="Joly D.L."/>
            <person name="van de Geest H.C."/>
            <person name="Bonants P.J.M."/>
            <person name="Smith D.S."/>
            <person name="Levesque C.A."/>
            <person name="van der Lee T.A.J."/>
        </authorList>
    </citation>
    <scope>NUCLEOTIDE SEQUENCE [LARGE SCALE GENOMIC DNA]</scope>
    <source>
        <strain evidence="2 3">MB42</strain>
    </source>
</reference>